<feature type="region of interest" description="Disordered" evidence="1">
    <location>
        <begin position="1"/>
        <end position="54"/>
    </location>
</feature>
<evidence type="ECO:0000313" key="2">
    <source>
        <dbReference type="EMBL" id="GFS69601.1"/>
    </source>
</evidence>
<dbReference type="Proteomes" id="UP000887013">
    <property type="component" value="Unassembled WGS sequence"/>
</dbReference>
<accession>A0A8X6T062</accession>
<name>A0A8X6T062_NEPPI</name>
<dbReference type="OrthoDB" id="10421408at2759"/>
<evidence type="ECO:0000256" key="1">
    <source>
        <dbReference type="SAM" id="MobiDB-lite"/>
    </source>
</evidence>
<evidence type="ECO:0000313" key="3">
    <source>
        <dbReference type="Proteomes" id="UP000887013"/>
    </source>
</evidence>
<dbReference type="EMBL" id="BMAW01000572">
    <property type="protein sequence ID" value="GFS69601.1"/>
    <property type="molecule type" value="Genomic_DNA"/>
</dbReference>
<keyword evidence="3" id="KW-1185">Reference proteome</keyword>
<organism evidence="2 3">
    <name type="scientific">Nephila pilipes</name>
    <name type="common">Giant wood spider</name>
    <name type="synonym">Nephila maculata</name>
    <dbReference type="NCBI Taxonomy" id="299642"/>
    <lineage>
        <taxon>Eukaryota</taxon>
        <taxon>Metazoa</taxon>
        <taxon>Ecdysozoa</taxon>
        <taxon>Arthropoda</taxon>
        <taxon>Chelicerata</taxon>
        <taxon>Arachnida</taxon>
        <taxon>Araneae</taxon>
        <taxon>Araneomorphae</taxon>
        <taxon>Entelegynae</taxon>
        <taxon>Araneoidea</taxon>
        <taxon>Nephilidae</taxon>
        <taxon>Nephila</taxon>
    </lineage>
</organism>
<dbReference type="AlphaFoldDB" id="A0A8X6T062"/>
<gene>
    <name evidence="2" type="ORF">NPIL_186031</name>
</gene>
<protein>
    <submittedName>
        <fullName evidence="2">Uncharacterized protein</fullName>
    </submittedName>
</protein>
<reference evidence="2" key="1">
    <citation type="submission" date="2020-08" db="EMBL/GenBank/DDBJ databases">
        <title>Multicomponent nature underlies the extraordinary mechanical properties of spider dragline silk.</title>
        <authorList>
            <person name="Kono N."/>
            <person name="Nakamura H."/>
            <person name="Mori M."/>
            <person name="Yoshida Y."/>
            <person name="Ohtoshi R."/>
            <person name="Malay A.D."/>
            <person name="Moran D.A.P."/>
            <person name="Tomita M."/>
            <person name="Numata K."/>
            <person name="Arakawa K."/>
        </authorList>
    </citation>
    <scope>NUCLEOTIDE SEQUENCE</scope>
</reference>
<comment type="caution">
    <text evidence="2">The sequence shown here is derived from an EMBL/GenBank/DDBJ whole genome shotgun (WGS) entry which is preliminary data.</text>
</comment>
<proteinExistence type="predicted"/>
<sequence>MPRRPEFPTGVESSFDRPDDEPGSEAQLRGSERSRRPQLLSPFPDSARCGREGMILPPGATSLGRSAKFTCGMDSYQTLNEGEFSVRIVSRSG</sequence>